<comment type="similarity">
    <text evidence="1">Belongs to the VTI1 family.</text>
</comment>
<dbReference type="OrthoDB" id="430637at2759"/>
<evidence type="ECO:0000313" key="4">
    <source>
        <dbReference type="Proteomes" id="UP000324222"/>
    </source>
</evidence>
<evidence type="ECO:0000259" key="2">
    <source>
        <dbReference type="Pfam" id="PF05008"/>
    </source>
</evidence>
<dbReference type="GO" id="GO:0006886">
    <property type="term" value="P:intracellular protein transport"/>
    <property type="evidence" value="ECO:0007669"/>
    <property type="project" value="InterPro"/>
</dbReference>
<dbReference type="InterPro" id="IPR010989">
    <property type="entry name" value="SNARE"/>
</dbReference>
<dbReference type="GO" id="GO:0016192">
    <property type="term" value="P:vesicle-mediated transport"/>
    <property type="evidence" value="ECO:0007669"/>
    <property type="project" value="InterPro"/>
</dbReference>
<dbReference type="InterPro" id="IPR007705">
    <property type="entry name" value="Vesicle_trsprt_v-SNARE_N"/>
</dbReference>
<accession>A0A5B7D2A1</accession>
<sequence>MFSYAHGIYRKLLHMERDGPSHRHFQNPLYTYHTMLQAGKVSKMSSHKFELLDEEVEGIMDQVTDKLQFGAPQCKSHEERRTLLSEVERLLKDANDSLVEMDIEVRKAPEDYRTTMNSKIHRYQNELIRHHRQLEQERLTLSHIGGGGRPPLFATDPSTIDAAIRKQEKCPPSVAPCLPPPLAWHKYHEEWLIQEQFSDDFPDSGAAPLYLQKIQCTAIRLRLSDSFDGSSSIQLI</sequence>
<dbReference type="SUPFAM" id="SSF47661">
    <property type="entry name" value="t-snare proteins"/>
    <property type="match status" value="1"/>
</dbReference>
<dbReference type="Gene3D" id="1.20.58.400">
    <property type="entry name" value="t-snare proteins"/>
    <property type="match status" value="1"/>
</dbReference>
<dbReference type="InterPro" id="IPR038407">
    <property type="entry name" value="v-SNARE_N_sf"/>
</dbReference>
<name>A0A5B7D2A1_PORTR</name>
<protein>
    <submittedName>
        <fullName evidence="3">Vesicle transport through interaction with t-SNAREs 1B</fullName>
    </submittedName>
</protein>
<dbReference type="Pfam" id="PF05008">
    <property type="entry name" value="V-SNARE"/>
    <property type="match status" value="1"/>
</dbReference>
<comment type="caution">
    <text evidence="3">The sequence shown here is derived from an EMBL/GenBank/DDBJ whole genome shotgun (WGS) entry which is preliminary data.</text>
</comment>
<gene>
    <name evidence="3" type="primary">Vti1b_1</name>
    <name evidence="3" type="ORF">E2C01_008408</name>
</gene>
<evidence type="ECO:0000313" key="3">
    <source>
        <dbReference type="EMBL" id="MPC15608.1"/>
    </source>
</evidence>
<dbReference type="EMBL" id="VSRR010000441">
    <property type="protein sequence ID" value="MPC15608.1"/>
    <property type="molecule type" value="Genomic_DNA"/>
</dbReference>
<dbReference type="GO" id="GO:0016020">
    <property type="term" value="C:membrane"/>
    <property type="evidence" value="ECO:0007669"/>
    <property type="project" value="InterPro"/>
</dbReference>
<evidence type="ECO:0000256" key="1">
    <source>
        <dbReference type="ARBA" id="ARBA00006108"/>
    </source>
</evidence>
<feature type="domain" description="Vesicle transport v-SNARE N-terminal" evidence="2">
    <location>
        <begin position="44"/>
        <end position="136"/>
    </location>
</feature>
<dbReference type="AlphaFoldDB" id="A0A5B7D2A1"/>
<organism evidence="3 4">
    <name type="scientific">Portunus trituberculatus</name>
    <name type="common">Swimming crab</name>
    <name type="synonym">Neptunus trituberculatus</name>
    <dbReference type="NCBI Taxonomy" id="210409"/>
    <lineage>
        <taxon>Eukaryota</taxon>
        <taxon>Metazoa</taxon>
        <taxon>Ecdysozoa</taxon>
        <taxon>Arthropoda</taxon>
        <taxon>Crustacea</taxon>
        <taxon>Multicrustacea</taxon>
        <taxon>Malacostraca</taxon>
        <taxon>Eumalacostraca</taxon>
        <taxon>Eucarida</taxon>
        <taxon>Decapoda</taxon>
        <taxon>Pleocyemata</taxon>
        <taxon>Brachyura</taxon>
        <taxon>Eubrachyura</taxon>
        <taxon>Portunoidea</taxon>
        <taxon>Portunidae</taxon>
        <taxon>Portuninae</taxon>
        <taxon>Portunus</taxon>
    </lineage>
</organism>
<dbReference type="Proteomes" id="UP000324222">
    <property type="component" value="Unassembled WGS sequence"/>
</dbReference>
<proteinExistence type="inferred from homology"/>
<keyword evidence="4" id="KW-1185">Reference proteome</keyword>
<reference evidence="3 4" key="1">
    <citation type="submission" date="2019-05" db="EMBL/GenBank/DDBJ databases">
        <title>Another draft genome of Portunus trituberculatus and its Hox gene families provides insights of decapod evolution.</title>
        <authorList>
            <person name="Jeong J.-H."/>
            <person name="Song I."/>
            <person name="Kim S."/>
            <person name="Choi T."/>
            <person name="Kim D."/>
            <person name="Ryu S."/>
            <person name="Kim W."/>
        </authorList>
    </citation>
    <scope>NUCLEOTIDE SEQUENCE [LARGE SCALE GENOMIC DNA]</scope>
    <source>
        <tissue evidence="3">Muscle</tissue>
    </source>
</reference>